<keyword evidence="4 5" id="KW-0472">Membrane</keyword>
<keyword evidence="6" id="KW-0762">Sugar transport</keyword>
<dbReference type="Proteomes" id="UP001201812">
    <property type="component" value="Unassembled WGS sequence"/>
</dbReference>
<dbReference type="PANTHER" id="PTHR23503:SF108">
    <property type="entry name" value="MAJOR FACILITATOR SUPERFAMILY (MFS) PROFILE DOMAIN-CONTAINING PROTEIN"/>
    <property type="match status" value="1"/>
</dbReference>
<evidence type="ECO:0000256" key="2">
    <source>
        <dbReference type="ARBA" id="ARBA00022692"/>
    </source>
</evidence>
<feature type="transmembrane region" description="Helical" evidence="5">
    <location>
        <begin position="160"/>
        <end position="183"/>
    </location>
</feature>
<evidence type="ECO:0000313" key="6">
    <source>
        <dbReference type="EMBL" id="KAI1703756.1"/>
    </source>
</evidence>
<feature type="transmembrane region" description="Helical" evidence="5">
    <location>
        <begin position="15"/>
        <end position="34"/>
    </location>
</feature>
<feature type="transmembrane region" description="Helical" evidence="5">
    <location>
        <begin position="340"/>
        <end position="358"/>
    </location>
</feature>
<dbReference type="GO" id="GO:0016020">
    <property type="term" value="C:membrane"/>
    <property type="evidence" value="ECO:0007669"/>
    <property type="project" value="UniProtKB-SubCell"/>
</dbReference>
<dbReference type="InterPro" id="IPR045263">
    <property type="entry name" value="GLUT"/>
</dbReference>
<dbReference type="InterPro" id="IPR036259">
    <property type="entry name" value="MFS_trans_sf"/>
</dbReference>
<organism evidence="6 7">
    <name type="scientific">Ditylenchus destructor</name>
    <dbReference type="NCBI Taxonomy" id="166010"/>
    <lineage>
        <taxon>Eukaryota</taxon>
        <taxon>Metazoa</taxon>
        <taxon>Ecdysozoa</taxon>
        <taxon>Nematoda</taxon>
        <taxon>Chromadorea</taxon>
        <taxon>Rhabditida</taxon>
        <taxon>Tylenchina</taxon>
        <taxon>Tylenchomorpha</taxon>
        <taxon>Sphaerularioidea</taxon>
        <taxon>Anguinidae</taxon>
        <taxon>Anguininae</taxon>
        <taxon>Ditylenchus</taxon>
    </lineage>
</organism>
<keyword evidence="6" id="KW-0813">Transport</keyword>
<gene>
    <name evidence="6" type="ORF">DdX_14695</name>
</gene>
<keyword evidence="3 5" id="KW-1133">Transmembrane helix</keyword>
<feature type="transmembrane region" description="Helical" evidence="5">
    <location>
        <begin position="276"/>
        <end position="304"/>
    </location>
</feature>
<comment type="subcellular location">
    <subcellularLocation>
        <location evidence="1">Membrane</location>
    </subcellularLocation>
</comment>
<dbReference type="Pfam" id="PF00083">
    <property type="entry name" value="Sugar_tr"/>
    <property type="match status" value="1"/>
</dbReference>
<evidence type="ECO:0000313" key="7">
    <source>
        <dbReference type="Proteomes" id="UP001201812"/>
    </source>
</evidence>
<feature type="transmembrane region" description="Helical" evidence="5">
    <location>
        <begin position="189"/>
        <end position="210"/>
    </location>
</feature>
<evidence type="ECO:0000256" key="4">
    <source>
        <dbReference type="ARBA" id="ARBA00023136"/>
    </source>
</evidence>
<protein>
    <submittedName>
        <fullName evidence="6">Sugar transporter domain-containing protein</fullName>
    </submittedName>
</protein>
<dbReference type="AlphaFoldDB" id="A0AAD4MS98"/>
<feature type="transmembrane region" description="Helical" evidence="5">
    <location>
        <begin position="310"/>
        <end position="328"/>
    </location>
</feature>
<name>A0AAD4MS98_9BILA</name>
<dbReference type="SUPFAM" id="SSF103473">
    <property type="entry name" value="MFS general substrate transporter"/>
    <property type="match status" value="1"/>
</dbReference>
<proteinExistence type="predicted"/>
<keyword evidence="7" id="KW-1185">Reference proteome</keyword>
<comment type="caution">
    <text evidence="6">The sequence shown here is derived from an EMBL/GenBank/DDBJ whole genome shotgun (WGS) entry which is preliminary data.</text>
</comment>
<dbReference type="InterPro" id="IPR005828">
    <property type="entry name" value="MFS_sugar_transport-like"/>
</dbReference>
<dbReference type="GO" id="GO:0015149">
    <property type="term" value="F:hexose transmembrane transporter activity"/>
    <property type="evidence" value="ECO:0007669"/>
    <property type="project" value="TreeGrafter"/>
</dbReference>
<dbReference type="Gene3D" id="1.20.1250.20">
    <property type="entry name" value="MFS general substrate transporter like domains"/>
    <property type="match status" value="1"/>
</dbReference>
<feature type="transmembrane region" description="Helical" evidence="5">
    <location>
        <begin position="102"/>
        <end position="121"/>
    </location>
</feature>
<dbReference type="EMBL" id="JAKKPZ010000077">
    <property type="protein sequence ID" value="KAI1703756.1"/>
    <property type="molecule type" value="Genomic_DNA"/>
</dbReference>
<evidence type="ECO:0000256" key="5">
    <source>
        <dbReference type="SAM" id="Phobius"/>
    </source>
</evidence>
<dbReference type="PANTHER" id="PTHR23503">
    <property type="entry name" value="SOLUTE CARRIER FAMILY 2"/>
    <property type="match status" value="1"/>
</dbReference>
<feature type="transmembrane region" description="Helical" evidence="5">
    <location>
        <begin position="67"/>
        <end position="90"/>
    </location>
</feature>
<reference evidence="6" key="1">
    <citation type="submission" date="2022-01" db="EMBL/GenBank/DDBJ databases">
        <title>Genome Sequence Resource for Two Populations of Ditylenchus destructor, the Migratory Endoparasitic Phytonematode.</title>
        <authorList>
            <person name="Zhang H."/>
            <person name="Lin R."/>
            <person name="Xie B."/>
        </authorList>
    </citation>
    <scope>NUCLEOTIDE SEQUENCE</scope>
    <source>
        <strain evidence="6">BazhouSP</strain>
    </source>
</reference>
<evidence type="ECO:0000256" key="3">
    <source>
        <dbReference type="ARBA" id="ARBA00022989"/>
    </source>
</evidence>
<evidence type="ECO:0000256" key="1">
    <source>
        <dbReference type="ARBA" id="ARBA00004370"/>
    </source>
</evidence>
<accession>A0AAD4MS98</accession>
<sequence>MKEKTSIFAPNGSKFRTLIYVAIFSLLNKFYIGYTTAYTNTATDHFKAYIHDSYIKRSIPISASTEIWLWSLILNGPCAGNVVGTIITPILTERYGRKATSLIANIFCAVAALVCAFSIPLNLPEMFLFGRLFGACMEALNFRAYTLLLLECPPANLRSICYFIAGTAYRADALIGMILGMSIMLGNNLFVLVGLAAIPVLLTCLLMIMLKETPKYLLMNKRNKEKALASLKFYQGNTASLNAILEEEDRNCVGKPGWTTLKEVFTQAHLRRAVSLGVCAIQTFSSVLLGANSLAGLIGVYLIGRLSMRSIMIGSGGANIASLVSYVIFDRAATMFPSTIFTYGCFVSMLCYTISHGYEIRLSLLYGLPEYHPYLTVPLVDHFIGHNIA</sequence>
<keyword evidence="2 5" id="KW-0812">Transmembrane</keyword>